<keyword evidence="3 5" id="KW-0808">Transferase</keyword>
<sequence length="916" mass="99871">MKKGQIGKSPEQGIRSQHALSPSQTQTLSPPPEIKSSAISVPVIVSREIFTFDSSSTEKSEQRAIHRFDYLITTSLVSIVQNKMSFVLGLADHSVPSSLPSSRTQILCSKILGTKGFFDLLIELDLNYRCVVEKYNQEKEKAANNISTQKQTLYPEMEEDVVVPARFRAFLHEINESYGAVYQNYKEEQAKNISKGKQQRSYAEVVMCPAAAKVVAGSGIVAAPPPQQKTAVLSGPHQAAHAPAKVVTGSGIVAAPPPQQKTAVLSGPHQAVHAPAKVVAGSGIVAAPPPQQKTAVLSGPHQAAHAPAKRVLPQQQQRAVSSGSKGFKTEPRRPHQVTAPRAPAKGGLPQQQQRAGLSGSKGSKTEPRRPPQVTAPRAPAKGGLPQQQQRAGLSGSKGSKTEPRRPPQVTAPRAPDEKAAEQTSSSLSGLDKKVSGAQKEAPCPSKSDAISSPQHGHSGNERSGPSDGELMKKRGKEKVVDDEEEPPPSGLLEVSKQASDGSSEAEAEIVSELMKKKGNEKVVSDGSSEAEAEIVNELMRKKGKGKVVDDEEEHPPSGLLEVSKQASDGPHRSEEAPSEVEASSPAKAELKREPKELHSSLELVTCDLSSDDMCAQVQTLLKENFSDTATFDLSKDYLRWALQPWGYKKEWHMGICSKRNKKLLGFISGVPIKIQIGEDVVEAADLNFLCVQKGFKKFSFGSLGSFMIDEMRRRVDLEGVSKAVYLTVSERSTPSITCQPWYRALKEEKQPLPAATTQTPGLRPMLPCDVPAVTKLIRSYLRQFRVSSYLEEADVTHWLLPRDKVVYSYVVVNPSTEFVTDFFSFYARKNSDLNVAFSFYHVARDTSTKTLMSDALVVAKESGFDFFGALDIMGDRSFLKKKLKFVKGKTLAYYHFSNFNLPHLKPREIGVNIKAT</sequence>
<protein>
    <recommendedName>
        <fullName evidence="2 5">Glycylpeptide N-tetradecanoyltransferase</fullName>
        <ecNumber evidence="2 5">2.3.1.97</ecNumber>
    </recommendedName>
</protein>
<evidence type="ECO:0000256" key="6">
    <source>
        <dbReference type="RuleBase" id="RU004178"/>
    </source>
</evidence>
<dbReference type="Pfam" id="PF01233">
    <property type="entry name" value="NMT"/>
    <property type="match status" value="1"/>
</dbReference>
<dbReference type="InterPro" id="IPR022677">
    <property type="entry name" value="NMT_C"/>
</dbReference>
<evidence type="ECO:0000256" key="3">
    <source>
        <dbReference type="ARBA" id="ARBA00022679"/>
    </source>
</evidence>
<accession>A0ABQ8DQY1</accession>
<comment type="catalytic activity">
    <reaction evidence="5">
        <text>N-terminal glycyl-[protein] + tetradecanoyl-CoA = N-tetradecanoylglycyl-[protein] + CoA + H(+)</text>
        <dbReference type="Rhea" id="RHEA:15521"/>
        <dbReference type="Rhea" id="RHEA-COMP:12666"/>
        <dbReference type="Rhea" id="RHEA-COMP:12667"/>
        <dbReference type="ChEBI" id="CHEBI:15378"/>
        <dbReference type="ChEBI" id="CHEBI:57287"/>
        <dbReference type="ChEBI" id="CHEBI:57385"/>
        <dbReference type="ChEBI" id="CHEBI:64723"/>
        <dbReference type="ChEBI" id="CHEBI:133050"/>
        <dbReference type="EC" id="2.3.1.97"/>
    </reaction>
</comment>
<reference evidence="10 11" key="1">
    <citation type="submission" date="2021-05" db="EMBL/GenBank/DDBJ databases">
        <title>Genome Assembly of Synthetic Allotetraploid Brassica napus Reveals Homoeologous Exchanges between Subgenomes.</title>
        <authorList>
            <person name="Davis J.T."/>
        </authorList>
    </citation>
    <scope>NUCLEOTIDE SEQUENCE [LARGE SCALE GENOMIC DNA]</scope>
    <source>
        <strain evidence="11">cv. Da-Ae</strain>
        <tissue evidence="10">Seedling</tissue>
    </source>
</reference>
<evidence type="ECO:0000313" key="10">
    <source>
        <dbReference type="EMBL" id="KAH0930925.1"/>
    </source>
</evidence>
<gene>
    <name evidence="10" type="ORF">HID58_016652</name>
</gene>
<evidence type="ECO:0000259" key="9">
    <source>
        <dbReference type="Pfam" id="PF02799"/>
    </source>
</evidence>
<feature type="region of interest" description="Disordered" evidence="7">
    <location>
        <begin position="290"/>
        <end position="530"/>
    </location>
</feature>
<organism evidence="10 11">
    <name type="scientific">Brassica napus</name>
    <name type="common">Rape</name>
    <dbReference type="NCBI Taxonomy" id="3708"/>
    <lineage>
        <taxon>Eukaryota</taxon>
        <taxon>Viridiplantae</taxon>
        <taxon>Streptophyta</taxon>
        <taxon>Embryophyta</taxon>
        <taxon>Tracheophyta</taxon>
        <taxon>Spermatophyta</taxon>
        <taxon>Magnoliopsida</taxon>
        <taxon>eudicotyledons</taxon>
        <taxon>Gunneridae</taxon>
        <taxon>Pentapetalae</taxon>
        <taxon>rosids</taxon>
        <taxon>malvids</taxon>
        <taxon>Brassicales</taxon>
        <taxon>Brassicaceae</taxon>
        <taxon>Brassiceae</taxon>
        <taxon>Brassica</taxon>
    </lineage>
</organism>
<feature type="domain" description="Glycylpeptide N-tetradecanoyltransferase N-terminal" evidence="8">
    <location>
        <begin position="587"/>
        <end position="738"/>
    </location>
</feature>
<evidence type="ECO:0000256" key="2">
    <source>
        <dbReference type="ARBA" id="ARBA00012923"/>
    </source>
</evidence>
<keyword evidence="4 5" id="KW-0012">Acyltransferase</keyword>
<keyword evidence="11" id="KW-1185">Reference proteome</keyword>
<feature type="compositionally biased region" description="Polar residues" evidence="7">
    <location>
        <begin position="448"/>
        <end position="463"/>
    </location>
</feature>
<evidence type="ECO:0000256" key="5">
    <source>
        <dbReference type="RuleBase" id="RU000586"/>
    </source>
</evidence>
<feature type="domain" description="Glycylpeptide N-tetradecanoyltransferase C-terminal" evidence="9">
    <location>
        <begin position="755"/>
        <end position="903"/>
    </location>
</feature>
<feature type="compositionally biased region" description="Basic and acidic residues" evidence="7">
    <location>
        <begin position="513"/>
        <end position="523"/>
    </location>
</feature>
<dbReference type="PANTHER" id="PTHR11377">
    <property type="entry name" value="N-MYRISTOYL TRANSFERASE"/>
    <property type="match status" value="1"/>
</dbReference>
<feature type="region of interest" description="Disordered" evidence="7">
    <location>
        <begin position="542"/>
        <end position="594"/>
    </location>
</feature>
<evidence type="ECO:0000256" key="1">
    <source>
        <dbReference type="ARBA" id="ARBA00009469"/>
    </source>
</evidence>
<feature type="compositionally biased region" description="Polar residues" evidence="7">
    <location>
        <begin position="313"/>
        <end position="324"/>
    </location>
</feature>
<proteinExistence type="inferred from homology"/>
<dbReference type="EC" id="2.3.1.97" evidence="2 5"/>
<evidence type="ECO:0000256" key="7">
    <source>
        <dbReference type="SAM" id="MobiDB-lite"/>
    </source>
</evidence>
<dbReference type="Proteomes" id="UP000824890">
    <property type="component" value="Unassembled WGS sequence"/>
</dbReference>
<dbReference type="SUPFAM" id="SSF55729">
    <property type="entry name" value="Acyl-CoA N-acyltransferases (Nat)"/>
    <property type="match status" value="2"/>
</dbReference>
<dbReference type="Pfam" id="PF02799">
    <property type="entry name" value="NMT_C"/>
    <property type="match status" value="1"/>
</dbReference>
<feature type="region of interest" description="Disordered" evidence="7">
    <location>
        <begin position="1"/>
        <end position="33"/>
    </location>
</feature>
<dbReference type="PANTHER" id="PTHR11377:SF22">
    <property type="entry name" value="GLYCYLPEPTIDE N-TETRADECANOYLTRANSFERASE"/>
    <property type="match status" value="1"/>
</dbReference>
<name>A0ABQ8DQY1_BRANA</name>
<dbReference type="EMBL" id="JAGKQM010000004">
    <property type="protein sequence ID" value="KAH0930925.1"/>
    <property type="molecule type" value="Genomic_DNA"/>
</dbReference>
<evidence type="ECO:0000259" key="8">
    <source>
        <dbReference type="Pfam" id="PF01233"/>
    </source>
</evidence>
<comment type="caution">
    <text evidence="10">The sequence shown here is derived from an EMBL/GenBank/DDBJ whole genome shotgun (WGS) entry which is preliminary data.</text>
</comment>
<dbReference type="Gene3D" id="3.40.630.170">
    <property type="match status" value="2"/>
</dbReference>
<comment type="function">
    <text evidence="5">Adds a myristoyl group to the N-terminal glycine residue of certain cellular proteins.</text>
</comment>
<dbReference type="InterPro" id="IPR022676">
    <property type="entry name" value="NMT_N"/>
</dbReference>
<dbReference type="InterPro" id="IPR016181">
    <property type="entry name" value="Acyl_CoA_acyltransferase"/>
</dbReference>
<comment type="similarity">
    <text evidence="1 6">Belongs to the NMT family.</text>
</comment>
<evidence type="ECO:0000313" key="11">
    <source>
        <dbReference type="Proteomes" id="UP000824890"/>
    </source>
</evidence>
<dbReference type="InterPro" id="IPR000903">
    <property type="entry name" value="NMT"/>
</dbReference>
<evidence type="ECO:0000256" key="4">
    <source>
        <dbReference type="ARBA" id="ARBA00023315"/>
    </source>
</evidence>